<dbReference type="InterPro" id="IPR010404">
    <property type="entry name" value="CpcT/CpeT"/>
</dbReference>
<dbReference type="Proteomes" id="UP000500857">
    <property type="component" value="Chromosome"/>
</dbReference>
<evidence type="ECO:0000313" key="4">
    <source>
        <dbReference type="EMBL" id="QIZ71287.1"/>
    </source>
</evidence>
<evidence type="ECO:0000256" key="3">
    <source>
        <dbReference type="HAMAP-Rule" id="MF_01460"/>
    </source>
</evidence>
<dbReference type="Gene3D" id="2.40.128.590">
    <property type="entry name" value="CpcT/CpeT domain"/>
    <property type="match status" value="1"/>
</dbReference>
<dbReference type="GO" id="GO:0016829">
    <property type="term" value="F:lyase activity"/>
    <property type="evidence" value="ECO:0007669"/>
    <property type="project" value="UniProtKB-KW"/>
</dbReference>
<dbReference type="InterPro" id="IPR038672">
    <property type="entry name" value="CpcT/CpeT_sf"/>
</dbReference>
<reference evidence="4 5" key="1">
    <citation type="submission" date="2020-04" db="EMBL/GenBank/DDBJ databases">
        <authorList>
            <person name="Basu S."/>
            <person name="Maruthanayagam V."/>
            <person name="Chakraborty S."/>
            <person name="Pramanik A."/>
            <person name="Mukherjee J."/>
            <person name="Brink B."/>
        </authorList>
    </citation>
    <scope>NUCLEOTIDE SEQUENCE [LARGE SCALE GENOMIC DNA]</scope>
    <source>
        <strain evidence="4 5">AP17</strain>
    </source>
</reference>
<dbReference type="PANTHER" id="PTHR35137">
    <property type="entry name" value="CHROMOPHORE LYASE CRL, CHLOROPLASTIC"/>
    <property type="match status" value="1"/>
</dbReference>
<dbReference type="HAMAP" id="MF_01460">
    <property type="entry name" value="Chrphore_lyase_CpxT"/>
    <property type="match status" value="1"/>
</dbReference>
<dbReference type="PANTHER" id="PTHR35137:SF1">
    <property type="entry name" value="CHROMOPHORE LYASE CRL, CHLOROPLASTIC"/>
    <property type="match status" value="1"/>
</dbReference>
<evidence type="ECO:0000256" key="1">
    <source>
        <dbReference type="ARBA" id="ARBA00008206"/>
    </source>
</evidence>
<keyword evidence="2 3" id="KW-0456">Lyase</keyword>
<dbReference type="CDD" id="cd16338">
    <property type="entry name" value="CpcT"/>
    <property type="match status" value="1"/>
</dbReference>
<dbReference type="EMBL" id="CP051167">
    <property type="protein sequence ID" value="QIZ71287.1"/>
    <property type="molecule type" value="Genomic_DNA"/>
</dbReference>
<gene>
    <name evidence="3" type="primary">cpcT</name>
    <name evidence="4" type="ORF">HCG48_12405</name>
</gene>
<dbReference type="RefSeq" id="WP_168569440.1">
    <property type="nucleotide sequence ID" value="NZ_CP051167.1"/>
</dbReference>
<name>A0A6H1TYR3_9CYAN</name>
<dbReference type="GO" id="GO:0017006">
    <property type="term" value="P:protein-tetrapyrrole linkage"/>
    <property type="evidence" value="ECO:0007669"/>
    <property type="project" value="UniProtKB-UniRule"/>
</dbReference>
<proteinExistence type="inferred from homology"/>
<organism evidence="4 5">
    <name type="scientific">Oxynema aestuarii AP17</name>
    <dbReference type="NCBI Taxonomy" id="2064643"/>
    <lineage>
        <taxon>Bacteria</taxon>
        <taxon>Bacillati</taxon>
        <taxon>Cyanobacteriota</taxon>
        <taxon>Cyanophyceae</taxon>
        <taxon>Oscillatoriophycideae</taxon>
        <taxon>Oscillatoriales</taxon>
        <taxon>Oscillatoriaceae</taxon>
        <taxon>Oxynema</taxon>
        <taxon>Oxynema aestuarii</taxon>
    </lineage>
</organism>
<dbReference type="Pfam" id="PF06206">
    <property type="entry name" value="CpeT"/>
    <property type="match status" value="1"/>
</dbReference>
<evidence type="ECO:0000313" key="5">
    <source>
        <dbReference type="Proteomes" id="UP000500857"/>
    </source>
</evidence>
<protein>
    <recommendedName>
        <fullName evidence="3">Chromophore lyase CpcT/CpeT</fullName>
        <ecNumber evidence="3">4.-.-.-</ecNumber>
    </recommendedName>
</protein>
<dbReference type="KEGG" id="oxy:HCG48_12405"/>
<keyword evidence="5" id="KW-1185">Reference proteome</keyword>
<sequence>MSISPALRTLATYLAGEFDNREQAIADPAWYVHLRLWQRPVPHPLFGENSLVLFAEQASVVNLEQAYRPRLMELKAVTEPGEAGDRPPEFVVHYYMLEDPGAYRGAGRHPKLLEALTPTALERLPGCKLTVTRRSRADGSDEFSAVLPESARCCFSYEGQIRQVHLGFDVSADRLLSHDKGIDPETGKPLWGALLGPFEFRKLQDFAGELTP</sequence>
<dbReference type="EC" id="4.-.-.-" evidence="3"/>
<comment type="function">
    <text evidence="3">Covalently attaches a chromophore to Cys residue(s) of phycobiliproteins.</text>
</comment>
<comment type="similarity">
    <text evidence="1 3">Belongs to the CpcT/CpeT biliprotein lyase family.</text>
</comment>
<evidence type="ECO:0000256" key="2">
    <source>
        <dbReference type="ARBA" id="ARBA00023239"/>
    </source>
</evidence>
<dbReference type="AlphaFoldDB" id="A0A6H1TYR3"/>
<accession>A0A6H1TYR3</accession>